<comment type="subcellular location">
    <subcellularLocation>
        <location evidence="1">Cytoplasm</location>
    </subcellularLocation>
</comment>
<evidence type="ECO:0000256" key="5">
    <source>
        <dbReference type="ARBA" id="ARBA00023277"/>
    </source>
</evidence>
<protein>
    <submittedName>
        <fullName evidence="7">Xylose isomerase</fullName>
        <ecNumber evidence="7">5.3.1.5</ecNumber>
    </submittedName>
</protein>
<dbReference type="GO" id="GO:0005975">
    <property type="term" value="P:carbohydrate metabolic process"/>
    <property type="evidence" value="ECO:0007669"/>
    <property type="project" value="InterPro"/>
</dbReference>
<keyword evidence="5" id="KW-0119">Carbohydrate metabolism</keyword>
<name>A0A3P3XMZ6_9SPIR</name>
<dbReference type="PROSITE" id="PS51415">
    <property type="entry name" value="XYLOSE_ISOMERASE"/>
    <property type="match status" value="1"/>
</dbReference>
<dbReference type="PANTHER" id="PTHR12110">
    <property type="entry name" value="HYDROXYPYRUVATE ISOMERASE"/>
    <property type="match status" value="1"/>
</dbReference>
<dbReference type="InterPro" id="IPR050312">
    <property type="entry name" value="IolE/XylAMocC-like"/>
</dbReference>
<evidence type="ECO:0000256" key="1">
    <source>
        <dbReference type="ARBA" id="ARBA00004496"/>
    </source>
</evidence>
<proteinExistence type="predicted"/>
<dbReference type="GO" id="GO:0009045">
    <property type="term" value="F:xylose isomerase activity"/>
    <property type="evidence" value="ECO:0007669"/>
    <property type="project" value="UniProtKB-EC"/>
</dbReference>
<dbReference type="GO" id="GO:0046872">
    <property type="term" value="F:metal ion binding"/>
    <property type="evidence" value="ECO:0007669"/>
    <property type="project" value="UniProtKB-KW"/>
</dbReference>
<evidence type="ECO:0000313" key="7">
    <source>
        <dbReference type="EMBL" id="SLM17662.1"/>
    </source>
</evidence>
<evidence type="ECO:0000256" key="3">
    <source>
        <dbReference type="ARBA" id="ARBA00022723"/>
    </source>
</evidence>
<keyword evidence="3" id="KW-0479">Metal-binding</keyword>
<sequence length="325" mass="36500">MKYSIILGNLGNTCDRFLSSGYKDQPSKETMIRQASEIEGVTGVELVGTWDITPQNADEIGELLDKYGLVCASVLPDHFSQKRWGRGAFVSLDSAIRAQALDETLIAAELARKLRCSLVNIWPGQDGYDYPLQADYLKARQWFVDAIRSAAKAFPDIRFSLEYKPKEPRTHSFLARAADTLLLAQEIGLPNVGVTIDTGHSFVAGENVAEAATLLSRSGNKLFHMHFNDNYRFWDDDMIVGSVHFVEFVELLFWLKEIGYSGWYSMDQYPYREDAQGALRNSVEFLQGIEAMLDAKSMEEIRSVIAEGDAVKSTAWLKSKIFPSK</sequence>
<dbReference type="EMBL" id="FWDO01000004">
    <property type="protein sequence ID" value="SLM17662.1"/>
    <property type="molecule type" value="Genomic_DNA"/>
</dbReference>
<reference evidence="7" key="1">
    <citation type="submission" date="2017-02" db="EMBL/GenBank/DDBJ databases">
        <authorList>
            <person name="Regsiter A."/>
            <person name="William W."/>
        </authorList>
    </citation>
    <scope>NUCLEOTIDE SEQUENCE</scope>
    <source>
        <strain evidence="7">BdmA 4</strain>
    </source>
</reference>
<organism evidence="7">
    <name type="scientific">uncultured spirochete</name>
    <dbReference type="NCBI Taxonomy" id="156406"/>
    <lineage>
        <taxon>Bacteria</taxon>
        <taxon>Pseudomonadati</taxon>
        <taxon>Spirochaetota</taxon>
        <taxon>Spirochaetia</taxon>
        <taxon>Spirochaetales</taxon>
        <taxon>environmental samples</taxon>
    </lineage>
</organism>
<dbReference type="AlphaFoldDB" id="A0A3P3XMZ6"/>
<evidence type="ECO:0000256" key="4">
    <source>
        <dbReference type="ARBA" id="ARBA00023235"/>
    </source>
</evidence>
<gene>
    <name evidence="7" type="ORF">SPIRO4BDMA_40231</name>
</gene>
<feature type="domain" description="Xylose isomerase-like TIM barrel" evidence="6">
    <location>
        <begin position="33"/>
        <end position="287"/>
    </location>
</feature>
<dbReference type="InterPro" id="IPR036237">
    <property type="entry name" value="Xyl_isomerase-like_sf"/>
</dbReference>
<dbReference type="EC" id="5.3.1.5" evidence="7"/>
<dbReference type="PANTHER" id="PTHR12110:SF21">
    <property type="entry name" value="XYLOSE ISOMERASE-LIKE TIM BARREL DOMAIN-CONTAINING PROTEIN"/>
    <property type="match status" value="1"/>
</dbReference>
<accession>A0A3P3XMZ6</accession>
<evidence type="ECO:0000259" key="6">
    <source>
        <dbReference type="Pfam" id="PF01261"/>
    </source>
</evidence>
<dbReference type="InterPro" id="IPR013022">
    <property type="entry name" value="Xyl_isomerase-like_TIM-brl"/>
</dbReference>
<dbReference type="Pfam" id="PF01261">
    <property type="entry name" value="AP_endonuc_2"/>
    <property type="match status" value="1"/>
</dbReference>
<evidence type="ECO:0000256" key="2">
    <source>
        <dbReference type="ARBA" id="ARBA00022490"/>
    </source>
</evidence>
<dbReference type="SUPFAM" id="SSF51658">
    <property type="entry name" value="Xylose isomerase-like"/>
    <property type="match status" value="1"/>
</dbReference>
<dbReference type="InterPro" id="IPR001998">
    <property type="entry name" value="Xylose_isomerase"/>
</dbReference>
<keyword evidence="4 7" id="KW-0413">Isomerase</keyword>
<keyword evidence="2" id="KW-0963">Cytoplasm</keyword>
<dbReference type="Gene3D" id="3.20.20.150">
    <property type="entry name" value="Divalent-metal-dependent TIM barrel enzymes"/>
    <property type="match status" value="1"/>
</dbReference>